<dbReference type="EMBL" id="JBHTJA010000174">
    <property type="protein sequence ID" value="MFD0905864.1"/>
    <property type="molecule type" value="Genomic_DNA"/>
</dbReference>
<sequence length="196" mass="21212">MTALTDPPAPPGRLRTAWRAAHAPADGVPRWARTAALAVPLVVLPSGIWRLPIAFGHEHGMGEIGGGERVYVVFLSIFSELLAFTAVGLVATWGERFPRWFPLVGGRNVPPMAAVVPGALGAIVLTVLWTHAVVGQFMGITLQGEPLPDNFPSKQGGWEAAFFYLCYAPLVLWGPLLGAVTYAYHRRRRAGRPRGR</sequence>
<keyword evidence="1" id="KW-0812">Transmembrane</keyword>
<evidence type="ECO:0000313" key="2">
    <source>
        <dbReference type="EMBL" id="MFD0905864.1"/>
    </source>
</evidence>
<reference evidence="3" key="1">
    <citation type="journal article" date="2019" name="Int. J. Syst. Evol. Microbiol.">
        <title>The Global Catalogue of Microorganisms (GCM) 10K type strain sequencing project: providing services to taxonomists for standard genome sequencing and annotation.</title>
        <authorList>
            <consortium name="The Broad Institute Genomics Platform"/>
            <consortium name="The Broad Institute Genome Sequencing Center for Infectious Disease"/>
            <person name="Wu L."/>
            <person name="Ma J."/>
        </authorList>
    </citation>
    <scope>NUCLEOTIDE SEQUENCE [LARGE SCALE GENOMIC DNA]</scope>
    <source>
        <strain evidence="3">JCM 31202</strain>
    </source>
</reference>
<organism evidence="2 3">
    <name type="scientific">Actinomadura sediminis</name>
    <dbReference type="NCBI Taxonomy" id="1038904"/>
    <lineage>
        <taxon>Bacteria</taxon>
        <taxon>Bacillati</taxon>
        <taxon>Actinomycetota</taxon>
        <taxon>Actinomycetes</taxon>
        <taxon>Streptosporangiales</taxon>
        <taxon>Thermomonosporaceae</taxon>
        <taxon>Actinomadura</taxon>
    </lineage>
</organism>
<evidence type="ECO:0000256" key="1">
    <source>
        <dbReference type="SAM" id="Phobius"/>
    </source>
</evidence>
<comment type="caution">
    <text evidence="2">The sequence shown here is derived from an EMBL/GenBank/DDBJ whole genome shotgun (WGS) entry which is preliminary data.</text>
</comment>
<keyword evidence="3" id="KW-1185">Reference proteome</keyword>
<dbReference type="RefSeq" id="WP_378307203.1">
    <property type="nucleotide sequence ID" value="NZ_JBHTJA010000174.1"/>
</dbReference>
<evidence type="ECO:0000313" key="3">
    <source>
        <dbReference type="Proteomes" id="UP001596972"/>
    </source>
</evidence>
<feature type="transmembrane region" description="Helical" evidence="1">
    <location>
        <begin position="114"/>
        <end position="141"/>
    </location>
</feature>
<feature type="transmembrane region" description="Helical" evidence="1">
    <location>
        <begin position="161"/>
        <end position="184"/>
    </location>
</feature>
<keyword evidence="1" id="KW-0472">Membrane</keyword>
<gene>
    <name evidence="2" type="ORF">ACFQ11_36210</name>
</gene>
<name>A0ABW3F544_9ACTN</name>
<feature type="transmembrane region" description="Helical" evidence="1">
    <location>
        <begin position="70"/>
        <end position="93"/>
    </location>
</feature>
<protein>
    <recommendedName>
        <fullName evidence="4">DUF3995 domain-containing protein</fullName>
    </recommendedName>
</protein>
<evidence type="ECO:0008006" key="4">
    <source>
        <dbReference type="Google" id="ProtNLM"/>
    </source>
</evidence>
<keyword evidence="1" id="KW-1133">Transmembrane helix</keyword>
<accession>A0ABW3F544</accession>
<dbReference type="Proteomes" id="UP001596972">
    <property type="component" value="Unassembled WGS sequence"/>
</dbReference>
<proteinExistence type="predicted"/>